<reference evidence="1" key="1">
    <citation type="submission" date="2020-01" db="EMBL/GenBank/DDBJ databases">
        <authorList>
            <consortium name="DOE Joint Genome Institute"/>
            <person name="Haridas S."/>
            <person name="Albert R."/>
            <person name="Binder M."/>
            <person name="Bloem J."/>
            <person name="Labutti K."/>
            <person name="Salamov A."/>
            <person name="Andreopoulos B."/>
            <person name="Baker S.E."/>
            <person name="Barry K."/>
            <person name="Bills G."/>
            <person name="Bluhm B.H."/>
            <person name="Cannon C."/>
            <person name="Castanera R."/>
            <person name="Culley D.E."/>
            <person name="Daum C."/>
            <person name="Ezra D."/>
            <person name="Gonzalez J.B."/>
            <person name="Henrissat B."/>
            <person name="Kuo A."/>
            <person name="Liang C."/>
            <person name="Lipzen A."/>
            <person name="Lutzoni F."/>
            <person name="Magnuson J."/>
            <person name="Mondo S."/>
            <person name="Nolan M."/>
            <person name="Ohm R."/>
            <person name="Pangilinan J."/>
            <person name="Park H.-J."/>
            <person name="Ramirez L."/>
            <person name="Alfaro M."/>
            <person name="Sun H."/>
            <person name="Tritt A."/>
            <person name="Yoshinaga Y."/>
            <person name="Zwiers L.-H."/>
            <person name="Turgeon B.G."/>
            <person name="Goodwin S.B."/>
            <person name="Spatafora J.W."/>
            <person name="Crous P.W."/>
            <person name="Grigoriev I.V."/>
        </authorList>
    </citation>
    <scope>NUCLEOTIDE SEQUENCE</scope>
    <source>
        <strain evidence="1">IPT5</strain>
    </source>
</reference>
<accession>A0A6A7BA16</accession>
<sequence>MRTGLHVQFHGKGTSSNALYPLHICHRRFYRHGASYSSLVLLSLGSWSTCRYWELVCHDRGCSLEPENTLTLARVTILGGAIVRHRFDMALGSSFCPEGSMHCVNEPPCWDGVGQSQPRHGSHCWIWPSSEDTETTTSSDFSKTWFTVHIRHCSKHPSERSTVLGHYCCDQVKWAAARMRT</sequence>
<gene>
    <name evidence="1" type="ORF">T440DRAFT_467043</name>
</gene>
<name>A0A6A7BA16_9PLEO</name>
<evidence type="ECO:0000313" key="2">
    <source>
        <dbReference type="Proteomes" id="UP000799423"/>
    </source>
</evidence>
<protein>
    <submittedName>
        <fullName evidence="1">Uncharacterized protein</fullName>
    </submittedName>
</protein>
<dbReference type="Proteomes" id="UP000799423">
    <property type="component" value="Unassembled WGS sequence"/>
</dbReference>
<keyword evidence="2" id="KW-1185">Reference proteome</keyword>
<dbReference type="EMBL" id="MU006299">
    <property type="protein sequence ID" value="KAF2852351.1"/>
    <property type="molecule type" value="Genomic_DNA"/>
</dbReference>
<dbReference type="AlphaFoldDB" id="A0A6A7BA16"/>
<organism evidence="1 2">
    <name type="scientific">Plenodomus tracheiphilus IPT5</name>
    <dbReference type="NCBI Taxonomy" id="1408161"/>
    <lineage>
        <taxon>Eukaryota</taxon>
        <taxon>Fungi</taxon>
        <taxon>Dikarya</taxon>
        <taxon>Ascomycota</taxon>
        <taxon>Pezizomycotina</taxon>
        <taxon>Dothideomycetes</taxon>
        <taxon>Pleosporomycetidae</taxon>
        <taxon>Pleosporales</taxon>
        <taxon>Pleosporineae</taxon>
        <taxon>Leptosphaeriaceae</taxon>
        <taxon>Plenodomus</taxon>
    </lineage>
</organism>
<proteinExistence type="predicted"/>
<evidence type="ECO:0000313" key="1">
    <source>
        <dbReference type="EMBL" id="KAF2852351.1"/>
    </source>
</evidence>